<evidence type="ECO:0000313" key="2">
    <source>
        <dbReference type="EMBL" id="MFD1928020.1"/>
    </source>
</evidence>
<dbReference type="RefSeq" id="WP_381537003.1">
    <property type="nucleotide sequence ID" value="NZ_JBHUGI010000024.1"/>
</dbReference>
<keyword evidence="3" id="KW-1185">Reference proteome</keyword>
<name>A0ABW4SGD0_9BACL</name>
<dbReference type="Pfam" id="PF19824">
    <property type="entry name" value="Tlp"/>
    <property type="match status" value="1"/>
</dbReference>
<proteinExistence type="predicted"/>
<sequence length="73" mass="8324">MSPVKPKPNDSDSNVNILKKTISNMEAAEAAAEFAVGKEHKTIKEKNERREESIKDLQHVIKEEEKSRNKDFS</sequence>
<dbReference type="Proteomes" id="UP001597218">
    <property type="component" value="Unassembled WGS sequence"/>
</dbReference>
<feature type="region of interest" description="Disordered" evidence="1">
    <location>
        <begin position="38"/>
        <end position="73"/>
    </location>
</feature>
<organism evidence="2 3">
    <name type="scientific">Sporosarcina siberiensis</name>
    <dbReference type="NCBI Taxonomy" id="1365606"/>
    <lineage>
        <taxon>Bacteria</taxon>
        <taxon>Bacillati</taxon>
        <taxon>Bacillota</taxon>
        <taxon>Bacilli</taxon>
        <taxon>Bacillales</taxon>
        <taxon>Caryophanaceae</taxon>
        <taxon>Sporosarcina</taxon>
    </lineage>
</organism>
<accession>A0ABW4SGD0</accession>
<dbReference type="EMBL" id="JBHUGI010000024">
    <property type="protein sequence ID" value="MFD1928020.1"/>
    <property type="molecule type" value="Genomic_DNA"/>
</dbReference>
<dbReference type="InterPro" id="IPR017524">
    <property type="entry name" value="SASP_thioredoxin-like"/>
</dbReference>
<gene>
    <name evidence="2" type="ORF">ACFSFY_08110</name>
</gene>
<evidence type="ECO:0000256" key="1">
    <source>
        <dbReference type="SAM" id="MobiDB-lite"/>
    </source>
</evidence>
<comment type="caution">
    <text evidence="2">The sequence shown here is derived from an EMBL/GenBank/DDBJ whole genome shotgun (WGS) entry which is preliminary data.</text>
</comment>
<reference evidence="3" key="1">
    <citation type="journal article" date="2019" name="Int. J. Syst. Evol. Microbiol.">
        <title>The Global Catalogue of Microorganisms (GCM) 10K type strain sequencing project: providing services to taxonomists for standard genome sequencing and annotation.</title>
        <authorList>
            <consortium name="The Broad Institute Genomics Platform"/>
            <consortium name="The Broad Institute Genome Sequencing Center for Infectious Disease"/>
            <person name="Wu L."/>
            <person name="Ma J."/>
        </authorList>
    </citation>
    <scope>NUCLEOTIDE SEQUENCE [LARGE SCALE GENOMIC DNA]</scope>
    <source>
        <strain evidence="3">CGMCC 4.7177</strain>
    </source>
</reference>
<protein>
    <submittedName>
        <fullName evidence="2">Small, acid-soluble spore protein tlp</fullName>
    </submittedName>
</protein>
<evidence type="ECO:0000313" key="3">
    <source>
        <dbReference type="Proteomes" id="UP001597218"/>
    </source>
</evidence>